<proteinExistence type="inferred from homology"/>
<evidence type="ECO:0000256" key="1">
    <source>
        <dbReference type="PROSITE-ProRule" id="PRU00285"/>
    </source>
</evidence>
<organism evidence="5 6">
    <name type="scientific">Haloferula luteola</name>
    <dbReference type="NCBI Taxonomy" id="595692"/>
    <lineage>
        <taxon>Bacteria</taxon>
        <taxon>Pseudomonadati</taxon>
        <taxon>Verrucomicrobiota</taxon>
        <taxon>Verrucomicrobiia</taxon>
        <taxon>Verrucomicrobiales</taxon>
        <taxon>Verrucomicrobiaceae</taxon>
        <taxon>Haloferula</taxon>
    </lineage>
</organism>
<dbReference type="Gene3D" id="2.60.40.790">
    <property type="match status" value="1"/>
</dbReference>
<evidence type="ECO:0000256" key="2">
    <source>
        <dbReference type="RuleBase" id="RU003616"/>
    </source>
</evidence>
<evidence type="ECO:0000313" key="6">
    <source>
        <dbReference type="Proteomes" id="UP000557717"/>
    </source>
</evidence>
<dbReference type="InterPro" id="IPR008978">
    <property type="entry name" value="HSP20-like_chaperone"/>
</dbReference>
<dbReference type="Pfam" id="PF00011">
    <property type="entry name" value="HSP20"/>
    <property type="match status" value="1"/>
</dbReference>
<dbReference type="Proteomes" id="UP000557717">
    <property type="component" value="Unassembled WGS sequence"/>
</dbReference>
<evidence type="ECO:0000313" key="5">
    <source>
        <dbReference type="EMBL" id="MBB5352614.1"/>
    </source>
</evidence>
<dbReference type="SUPFAM" id="SSF49764">
    <property type="entry name" value="HSP20-like chaperones"/>
    <property type="match status" value="1"/>
</dbReference>
<feature type="region of interest" description="Disordered" evidence="3">
    <location>
        <begin position="1"/>
        <end position="26"/>
    </location>
</feature>
<reference evidence="5 6" key="1">
    <citation type="submission" date="2020-08" db="EMBL/GenBank/DDBJ databases">
        <title>Genomic Encyclopedia of Type Strains, Phase IV (KMG-IV): sequencing the most valuable type-strain genomes for metagenomic binning, comparative biology and taxonomic classification.</title>
        <authorList>
            <person name="Goeker M."/>
        </authorList>
    </citation>
    <scope>NUCLEOTIDE SEQUENCE [LARGE SCALE GENOMIC DNA]</scope>
    <source>
        <strain evidence="5 6">YC6886</strain>
    </source>
</reference>
<dbReference type="AlphaFoldDB" id="A0A840VAN6"/>
<accession>A0A840VAN6</accession>
<comment type="caution">
    <text evidence="5">The sequence shown here is derived from an EMBL/GenBank/DDBJ whole genome shotgun (WGS) entry which is preliminary data.</text>
</comment>
<dbReference type="InterPro" id="IPR002068">
    <property type="entry name" value="A-crystallin/Hsp20_dom"/>
</dbReference>
<sequence length="128" mass="13989">MNTCCNETTAVKSTPTAAPTETSFSPPHWRAFREESGVNLEVVLPGVKRDDLKLEVQASHLVLEATRAPEAPLGKLIHGSSAPTGYRLKLRISESLDAHRLTAKLADGILRLQLPLVETAQPKRIEVE</sequence>
<dbReference type="RefSeq" id="WP_184019791.1">
    <property type="nucleotide sequence ID" value="NZ_JACHFD010000014.1"/>
</dbReference>
<feature type="compositionally biased region" description="Polar residues" evidence="3">
    <location>
        <begin position="1"/>
        <end position="25"/>
    </location>
</feature>
<feature type="domain" description="SHSP" evidence="4">
    <location>
        <begin position="19"/>
        <end position="128"/>
    </location>
</feature>
<comment type="similarity">
    <text evidence="1 2">Belongs to the small heat shock protein (HSP20) family.</text>
</comment>
<dbReference type="PROSITE" id="PS01031">
    <property type="entry name" value="SHSP"/>
    <property type="match status" value="1"/>
</dbReference>
<evidence type="ECO:0000256" key="3">
    <source>
        <dbReference type="SAM" id="MobiDB-lite"/>
    </source>
</evidence>
<name>A0A840VAN6_9BACT</name>
<evidence type="ECO:0000259" key="4">
    <source>
        <dbReference type="PROSITE" id="PS01031"/>
    </source>
</evidence>
<dbReference type="CDD" id="cd06464">
    <property type="entry name" value="ACD_sHsps-like"/>
    <property type="match status" value="1"/>
</dbReference>
<gene>
    <name evidence="5" type="ORF">HNR46_002862</name>
</gene>
<keyword evidence="6" id="KW-1185">Reference proteome</keyword>
<protein>
    <submittedName>
        <fullName evidence="5">HSP20 family protein</fullName>
    </submittedName>
</protein>
<dbReference type="EMBL" id="JACHFD010000014">
    <property type="protein sequence ID" value="MBB5352614.1"/>
    <property type="molecule type" value="Genomic_DNA"/>
</dbReference>